<gene>
    <name evidence="3" type="ORF">HAX54_040924</name>
</gene>
<feature type="region of interest" description="Disordered" evidence="1">
    <location>
        <begin position="85"/>
        <end position="107"/>
    </location>
</feature>
<dbReference type="InterPro" id="IPR001932">
    <property type="entry name" value="PPM-type_phosphatase-like_dom"/>
</dbReference>
<dbReference type="SMART" id="SM00332">
    <property type="entry name" value="PP2Cc"/>
    <property type="match status" value="1"/>
</dbReference>
<accession>A0ABS8SL31</accession>
<evidence type="ECO:0000313" key="3">
    <source>
        <dbReference type="EMBL" id="MCD7459452.1"/>
    </source>
</evidence>
<keyword evidence="4" id="KW-1185">Reference proteome</keyword>
<feature type="region of interest" description="Disordered" evidence="1">
    <location>
        <begin position="1"/>
        <end position="20"/>
    </location>
</feature>
<sequence length="202" mass="22589">MTATGTSSSDEEHDGSSVPRKLRAWLLDDRAEEGNEDAITAGLLPDNGFEFFAAYDGHGGSRVSHACRDRLHYILEKEILDAKRKANNNNDNDNDNDNDNNSGNSVDWERVMPYCNRGVTIPLSSDHKPDRPDEKKRIESAGGKILNWNGSRAPRESLLHRSIVIATNGLWDVVSNEATCELVRKCLTDNRGSRDRVMLPHF</sequence>
<dbReference type="PANTHER" id="PTHR47992">
    <property type="entry name" value="PROTEIN PHOSPHATASE"/>
    <property type="match status" value="1"/>
</dbReference>
<dbReference type="Gene3D" id="3.60.40.10">
    <property type="entry name" value="PPM-type phosphatase domain"/>
    <property type="match status" value="3"/>
</dbReference>
<dbReference type="Proteomes" id="UP000823775">
    <property type="component" value="Unassembled WGS sequence"/>
</dbReference>
<evidence type="ECO:0000259" key="2">
    <source>
        <dbReference type="SMART" id="SM00332"/>
    </source>
</evidence>
<protein>
    <recommendedName>
        <fullName evidence="2">PPM-type phosphatase domain-containing protein</fullName>
    </recommendedName>
</protein>
<evidence type="ECO:0000313" key="4">
    <source>
        <dbReference type="Proteomes" id="UP000823775"/>
    </source>
</evidence>
<feature type="domain" description="PPM-type phosphatase" evidence="2">
    <location>
        <begin position="19"/>
        <end position="197"/>
    </location>
</feature>
<dbReference type="InterPro" id="IPR036457">
    <property type="entry name" value="PPM-type-like_dom_sf"/>
</dbReference>
<dbReference type="EMBL" id="JACEIK010000584">
    <property type="protein sequence ID" value="MCD7459452.1"/>
    <property type="molecule type" value="Genomic_DNA"/>
</dbReference>
<dbReference type="InterPro" id="IPR015655">
    <property type="entry name" value="PP2C"/>
</dbReference>
<organism evidence="3 4">
    <name type="scientific">Datura stramonium</name>
    <name type="common">Jimsonweed</name>
    <name type="synonym">Common thornapple</name>
    <dbReference type="NCBI Taxonomy" id="4076"/>
    <lineage>
        <taxon>Eukaryota</taxon>
        <taxon>Viridiplantae</taxon>
        <taxon>Streptophyta</taxon>
        <taxon>Embryophyta</taxon>
        <taxon>Tracheophyta</taxon>
        <taxon>Spermatophyta</taxon>
        <taxon>Magnoliopsida</taxon>
        <taxon>eudicotyledons</taxon>
        <taxon>Gunneridae</taxon>
        <taxon>Pentapetalae</taxon>
        <taxon>asterids</taxon>
        <taxon>lamiids</taxon>
        <taxon>Solanales</taxon>
        <taxon>Solanaceae</taxon>
        <taxon>Solanoideae</taxon>
        <taxon>Datureae</taxon>
        <taxon>Datura</taxon>
    </lineage>
</organism>
<reference evidence="3 4" key="1">
    <citation type="journal article" date="2021" name="BMC Genomics">
        <title>Datura genome reveals duplications of psychoactive alkaloid biosynthetic genes and high mutation rate following tissue culture.</title>
        <authorList>
            <person name="Rajewski A."/>
            <person name="Carter-House D."/>
            <person name="Stajich J."/>
            <person name="Litt A."/>
        </authorList>
    </citation>
    <scope>NUCLEOTIDE SEQUENCE [LARGE SCALE GENOMIC DNA]</scope>
    <source>
        <strain evidence="3">AR-01</strain>
    </source>
</reference>
<dbReference type="SUPFAM" id="SSF81606">
    <property type="entry name" value="PP2C-like"/>
    <property type="match status" value="1"/>
</dbReference>
<comment type="caution">
    <text evidence="3">The sequence shown here is derived from an EMBL/GenBank/DDBJ whole genome shotgun (WGS) entry which is preliminary data.</text>
</comment>
<dbReference type="Pfam" id="PF00481">
    <property type="entry name" value="PP2C"/>
    <property type="match status" value="2"/>
</dbReference>
<name>A0ABS8SL31_DATST</name>
<dbReference type="CDD" id="cd00143">
    <property type="entry name" value="PP2Cc"/>
    <property type="match status" value="1"/>
</dbReference>
<evidence type="ECO:0000256" key="1">
    <source>
        <dbReference type="SAM" id="MobiDB-lite"/>
    </source>
</evidence>
<proteinExistence type="predicted"/>